<dbReference type="Pfam" id="PF00293">
    <property type="entry name" value="NUDIX"/>
    <property type="match status" value="1"/>
</dbReference>
<dbReference type="InterPro" id="IPR020084">
    <property type="entry name" value="NUDIX_hydrolase_CS"/>
</dbReference>
<evidence type="ECO:0000259" key="6">
    <source>
        <dbReference type="PROSITE" id="PS51462"/>
    </source>
</evidence>
<dbReference type="KEGG" id="mgg:MPLG2_3798"/>
<dbReference type="Gene3D" id="3.90.79.10">
    <property type="entry name" value="Nucleoside Triphosphate Pyrophosphohydrolase"/>
    <property type="match status" value="1"/>
</dbReference>
<keyword evidence="4" id="KW-0460">Magnesium</keyword>
<evidence type="ECO:0000313" key="7">
    <source>
        <dbReference type="EMBL" id="SPD88828.1"/>
    </source>
</evidence>
<dbReference type="EMBL" id="LT985188">
    <property type="protein sequence ID" value="SPD88828.1"/>
    <property type="molecule type" value="Genomic_DNA"/>
</dbReference>
<evidence type="ECO:0000313" key="8">
    <source>
        <dbReference type="Proteomes" id="UP000238164"/>
    </source>
</evidence>
<keyword evidence="3 5" id="KW-0378">Hydrolase</keyword>
<name>A0A2N9JMM1_9ACTN</name>
<evidence type="ECO:0000256" key="2">
    <source>
        <dbReference type="ARBA" id="ARBA00005582"/>
    </source>
</evidence>
<evidence type="ECO:0000256" key="3">
    <source>
        <dbReference type="ARBA" id="ARBA00022801"/>
    </source>
</evidence>
<dbReference type="PRINTS" id="PR00502">
    <property type="entry name" value="NUDIXFAMILY"/>
</dbReference>
<dbReference type="Proteomes" id="UP000238164">
    <property type="component" value="Chromosome 1"/>
</dbReference>
<dbReference type="RefSeq" id="WP_105187249.1">
    <property type="nucleotide sequence ID" value="NZ_BAAAGO010000067.1"/>
</dbReference>
<accession>A0A2N9JMM1</accession>
<sequence length="201" mass="21797">MSEPFRTRSFVAVEPHRRPVRQRAAVRVIVTDGSSVLLLSDTDPGAPGTRWWVTPGGGIDPGEQPVQAACRELAEETGRVVDPLDLGGPLLRRLVIHGYSDQVLAQSELFYVLQVPAPFELDTSGFTEEEKLTIAAWDWHSIDQLAALTEPVWPGDLAELVALAGQPAAWPVDAGVVEESTVNAGELGRRIALEWPGFPDS</sequence>
<evidence type="ECO:0000256" key="1">
    <source>
        <dbReference type="ARBA" id="ARBA00001946"/>
    </source>
</evidence>
<dbReference type="PROSITE" id="PS00893">
    <property type="entry name" value="NUDIX_BOX"/>
    <property type="match status" value="1"/>
</dbReference>
<dbReference type="PROSITE" id="PS51462">
    <property type="entry name" value="NUDIX"/>
    <property type="match status" value="1"/>
</dbReference>
<dbReference type="InterPro" id="IPR020476">
    <property type="entry name" value="Nudix_hydrolase"/>
</dbReference>
<dbReference type="PANTHER" id="PTHR43046:SF12">
    <property type="entry name" value="GDP-MANNOSE MANNOSYL HYDROLASE"/>
    <property type="match status" value="1"/>
</dbReference>
<organism evidence="7 8">
    <name type="scientific">Micropruina glycogenica</name>
    <dbReference type="NCBI Taxonomy" id="75385"/>
    <lineage>
        <taxon>Bacteria</taxon>
        <taxon>Bacillati</taxon>
        <taxon>Actinomycetota</taxon>
        <taxon>Actinomycetes</taxon>
        <taxon>Propionibacteriales</taxon>
        <taxon>Nocardioidaceae</taxon>
        <taxon>Micropruina</taxon>
    </lineage>
</organism>
<dbReference type="AlphaFoldDB" id="A0A2N9JMM1"/>
<evidence type="ECO:0000256" key="4">
    <source>
        <dbReference type="ARBA" id="ARBA00022842"/>
    </source>
</evidence>
<protein>
    <recommendedName>
        <fullName evidence="6">Nudix hydrolase domain-containing protein</fullName>
    </recommendedName>
</protein>
<evidence type="ECO:0000256" key="5">
    <source>
        <dbReference type="RuleBase" id="RU003476"/>
    </source>
</evidence>
<gene>
    <name evidence="7" type="ORF">MPLG2_3798</name>
</gene>
<comment type="cofactor">
    <cofactor evidence="1">
        <name>Mg(2+)</name>
        <dbReference type="ChEBI" id="CHEBI:18420"/>
    </cofactor>
</comment>
<dbReference type="PANTHER" id="PTHR43046">
    <property type="entry name" value="GDP-MANNOSE MANNOSYL HYDROLASE"/>
    <property type="match status" value="1"/>
</dbReference>
<dbReference type="SUPFAM" id="SSF55811">
    <property type="entry name" value="Nudix"/>
    <property type="match status" value="1"/>
</dbReference>
<dbReference type="CDD" id="cd04685">
    <property type="entry name" value="NUDIX_Hydrolase"/>
    <property type="match status" value="1"/>
</dbReference>
<proteinExistence type="inferred from homology"/>
<feature type="domain" description="Nudix hydrolase" evidence="6">
    <location>
        <begin position="21"/>
        <end position="165"/>
    </location>
</feature>
<dbReference type="GO" id="GO:0016787">
    <property type="term" value="F:hydrolase activity"/>
    <property type="evidence" value="ECO:0007669"/>
    <property type="project" value="UniProtKB-KW"/>
</dbReference>
<comment type="similarity">
    <text evidence="2 5">Belongs to the Nudix hydrolase family.</text>
</comment>
<keyword evidence="8" id="KW-1185">Reference proteome</keyword>
<dbReference type="OrthoDB" id="9804442at2"/>
<reference evidence="7 8" key="1">
    <citation type="submission" date="2018-02" db="EMBL/GenBank/DDBJ databases">
        <authorList>
            <person name="Cohen D.B."/>
            <person name="Kent A.D."/>
        </authorList>
    </citation>
    <scope>NUCLEOTIDE SEQUENCE [LARGE SCALE GENOMIC DNA]</scope>
    <source>
        <strain evidence="7">1</strain>
    </source>
</reference>
<dbReference type="InterPro" id="IPR000086">
    <property type="entry name" value="NUDIX_hydrolase_dom"/>
</dbReference>
<dbReference type="InterPro" id="IPR015797">
    <property type="entry name" value="NUDIX_hydrolase-like_dom_sf"/>
</dbReference>